<evidence type="ECO:0000313" key="6">
    <source>
        <dbReference type="Proteomes" id="UP000308037"/>
    </source>
</evidence>
<feature type="domain" description="CHY-type" evidence="4">
    <location>
        <begin position="14"/>
        <end position="70"/>
    </location>
</feature>
<dbReference type="AlphaFoldDB" id="A0A4U5JIM6"/>
<name>A0A4U5JIM6_9EURY</name>
<dbReference type="GO" id="GO:0008270">
    <property type="term" value="F:zinc ion binding"/>
    <property type="evidence" value="ECO:0007669"/>
    <property type="project" value="UniProtKB-KW"/>
</dbReference>
<dbReference type="InterPro" id="IPR037274">
    <property type="entry name" value="Znf_CHY_sf"/>
</dbReference>
<evidence type="ECO:0000256" key="3">
    <source>
        <dbReference type="ARBA" id="ARBA00022833"/>
    </source>
</evidence>
<organism evidence="5 6">
    <name type="scientific">Natronomonas salsuginis</name>
    <dbReference type="NCBI Taxonomy" id="2217661"/>
    <lineage>
        <taxon>Archaea</taxon>
        <taxon>Methanobacteriati</taxon>
        <taxon>Methanobacteriota</taxon>
        <taxon>Stenosarchaea group</taxon>
        <taxon>Halobacteria</taxon>
        <taxon>Halobacteriales</taxon>
        <taxon>Natronomonadaceae</taxon>
        <taxon>Natronomonas</taxon>
    </lineage>
</organism>
<dbReference type="Proteomes" id="UP000308037">
    <property type="component" value="Unassembled WGS sequence"/>
</dbReference>
<dbReference type="InterPro" id="IPR016694">
    <property type="entry name" value="UCP017292"/>
</dbReference>
<dbReference type="EMBL" id="QKNX01000001">
    <property type="protein sequence ID" value="TKR28386.1"/>
    <property type="molecule type" value="Genomic_DNA"/>
</dbReference>
<keyword evidence="2" id="KW-0863">Zinc-finger</keyword>
<dbReference type="Pfam" id="PF05495">
    <property type="entry name" value="zf-CHY"/>
    <property type="match status" value="1"/>
</dbReference>
<sequence>MDVLGVATDAESRCDHYGTERDIVALRFGCCERYYACHRCHAELADHEAEPWPADRRGEPAAYCGVCGATLTGAEYMSVEACPTCAAAFNPGCANHYDRYFEWV</sequence>
<evidence type="ECO:0000313" key="5">
    <source>
        <dbReference type="EMBL" id="TKR28386.1"/>
    </source>
</evidence>
<keyword evidence="1" id="KW-0479">Metal-binding</keyword>
<evidence type="ECO:0000259" key="4">
    <source>
        <dbReference type="Pfam" id="PF05495"/>
    </source>
</evidence>
<dbReference type="GO" id="GO:0045041">
    <property type="term" value="P:protein import into mitochondrial intermembrane space"/>
    <property type="evidence" value="ECO:0007669"/>
    <property type="project" value="TreeGrafter"/>
</dbReference>
<accession>A0A4U5JIM6</accession>
<gene>
    <name evidence="5" type="ORF">DM868_00890</name>
</gene>
<evidence type="ECO:0000256" key="1">
    <source>
        <dbReference type="ARBA" id="ARBA00022723"/>
    </source>
</evidence>
<protein>
    <recommendedName>
        <fullName evidence="4">CHY-type domain-containing protein</fullName>
    </recommendedName>
</protein>
<dbReference type="OrthoDB" id="189683at2157"/>
<dbReference type="PANTHER" id="PTHR28082:SF1">
    <property type="entry name" value="HELPER OF TIM PROTEIN 13"/>
    <property type="match status" value="1"/>
</dbReference>
<dbReference type="SUPFAM" id="SSF161219">
    <property type="entry name" value="CHY zinc finger-like"/>
    <property type="match status" value="1"/>
</dbReference>
<dbReference type="InterPro" id="IPR052604">
    <property type="entry name" value="Mito_Tim_assembly_helper"/>
</dbReference>
<dbReference type="InterPro" id="IPR008913">
    <property type="entry name" value="Znf_CHY"/>
</dbReference>
<dbReference type="PANTHER" id="PTHR28082">
    <property type="entry name" value="ZINC FINGER PROTEIN"/>
    <property type="match status" value="1"/>
</dbReference>
<keyword evidence="3" id="KW-0862">Zinc</keyword>
<evidence type="ECO:0000256" key="2">
    <source>
        <dbReference type="ARBA" id="ARBA00022771"/>
    </source>
</evidence>
<dbReference type="PIRSF" id="PIRSF017292">
    <property type="entry name" value="UCP017292_Znf_CHY"/>
    <property type="match status" value="1"/>
</dbReference>
<comment type="caution">
    <text evidence="5">The sequence shown here is derived from an EMBL/GenBank/DDBJ whole genome shotgun (WGS) entry which is preliminary data.</text>
</comment>
<reference evidence="5 6" key="1">
    <citation type="submission" date="2019-04" db="EMBL/GenBank/DDBJ databases">
        <title>Natronomonas sp. F20-122 a newhaloarchaeon isolated from a saline saltern of Isla Bacuta, Huelva, Spain.</title>
        <authorList>
            <person name="Duran-Viseras A."/>
            <person name="Sanchez-Porro C."/>
            <person name="Ventosa A."/>
        </authorList>
    </citation>
    <scope>NUCLEOTIDE SEQUENCE [LARGE SCALE GENOMIC DNA]</scope>
    <source>
        <strain evidence="5 6">F20-122</strain>
    </source>
</reference>
<proteinExistence type="predicted"/>
<keyword evidence="6" id="KW-1185">Reference proteome</keyword>